<evidence type="ECO:0000256" key="2">
    <source>
        <dbReference type="SAM" id="MobiDB-lite"/>
    </source>
</evidence>
<protein>
    <recommendedName>
        <fullName evidence="6">t-SNARE coiled-coil homology domain-containing protein</fullName>
    </recommendedName>
</protein>
<keyword evidence="5" id="KW-1185">Reference proteome</keyword>
<gene>
    <name evidence="4" type="ORF">M9Y10_020084</name>
</gene>
<proteinExistence type="predicted"/>
<name>A0ABR2HFC3_9EUKA</name>
<evidence type="ECO:0000256" key="3">
    <source>
        <dbReference type="SAM" id="Phobius"/>
    </source>
</evidence>
<evidence type="ECO:0000313" key="4">
    <source>
        <dbReference type="EMBL" id="KAK8846083.1"/>
    </source>
</evidence>
<comment type="caution">
    <text evidence="4">The sequence shown here is derived from an EMBL/GenBank/DDBJ whole genome shotgun (WGS) entry which is preliminary data.</text>
</comment>
<feature type="coiled-coil region" evidence="1">
    <location>
        <begin position="25"/>
        <end position="66"/>
    </location>
</feature>
<keyword evidence="1" id="KW-0175">Coiled coil</keyword>
<keyword evidence="3" id="KW-1133">Transmembrane helix</keyword>
<dbReference type="Proteomes" id="UP001470230">
    <property type="component" value="Unassembled WGS sequence"/>
</dbReference>
<evidence type="ECO:0000256" key="1">
    <source>
        <dbReference type="SAM" id="Coils"/>
    </source>
</evidence>
<organism evidence="4 5">
    <name type="scientific">Tritrichomonas musculus</name>
    <dbReference type="NCBI Taxonomy" id="1915356"/>
    <lineage>
        <taxon>Eukaryota</taxon>
        <taxon>Metamonada</taxon>
        <taxon>Parabasalia</taxon>
        <taxon>Tritrichomonadida</taxon>
        <taxon>Tritrichomonadidae</taxon>
        <taxon>Tritrichomonas</taxon>
    </lineage>
</organism>
<sequence length="92" mass="10646">MTENLETPNNKEKNSNAQSNKRLTVEECEEKISELDRSISKLSDEIHSLESQLELQRSNVDVLEIKNKDNAVLQSFVMGFFLICFSIWLAFH</sequence>
<feature type="transmembrane region" description="Helical" evidence="3">
    <location>
        <begin position="71"/>
        <end position="91"/>
    </location>
</feature>
<feature type="region of interest" description="Disordered" evidence="2">
    <location>
        <begin position="1"/>
        <end position="22"/>
    </location>
</feature>
<reference evidence="4 5" key="1">
    <citation type="submission" date="2024-04" db="EMBL/GenBank/DDBJ databases">
        <title>Tritrichomonas musculus Genome.</title>
        <authorList>
            <person name="Alves-Ferreira E."/>
            <person name="Grigg M."/>
            <person name="Lorenzi H."/>
            <person name="Galac M."/>
        </authorList>
    </citation>
    <scope>NUCLEOTIDE SEQUENCE [LARGE SCALE GENOMIC DNA]</scope>
    <source>
        <strain evidence="4 5">EAF2021</strain>
    </source>
</reference>
<accession>A0ABR2HFC3</accession>
<keyword evidence="3" id="KW-0472">Membrane</keyword>
<evidence type="ECO:0008006" key="6">
    <source>
        <dbReference type="Google" id="ProtNLM"/>
    </source>
</evidence>
<evidence type="ECO:0000313" key="5">
    <source>
        <dbReference type="Proteomes" id="UP001470230"/>
    </source>
</evidence>
<dbReference type="EMBL" id="JAPFFF010000029">
    <property type="protein sequence ID" value="KAK8846083.1"/>
    <property type="molecule type" value="Genomic_DNA"/>
</dbReference>
<keyword evidence="3" id="KW-0812">Transmembrane</keyword>